<evidence type="ECO:0000313" key="3">
    <source>
        <dbReference type="Proteomes" id="UP000013024"/>
    </source>
</evidence>
<feature type="chain" id="PRO_5046847613" evidence="1">
    <location>
        <begin position="28"/>
        <end position="64"/>
    </location>
</feature>
<reference evidence="2 3" key="1">
    <citation type="submission" date="2013-02" db="EMBL/GenBank/DDBJ databases">
        <title>The Genome Sequence of Acinetobacter calcoaceticus CIP 81.8.</title>
        <authorList>
            <consortium name="The Broad Institute Genome Sequencing Platform"/>
            <consortium name="The Broad Institute Genome Sequencing Center for Infectious Disease"/>
            <person name="Cerqueira G."/>
            <person name="Feldgarden M."/>
            <person name="Courvalin P."/>
            <person name="Perichon B."/>
            <person name="Grillot-Courvalin C."/>
            <person name="Clermont D."/>
            <person name="Rocha E."/>
            <person name="Yoon E.-J."/>
            <person name="Nemec A."/>
            <person name="Walker B."/>
            <person name="Young S.K."/>
            <person name="Zeng Q."/>
            <person name="Gargeya S."/>
            <person name="Fitzgerald M."/>
            <person name="Haas B."/>
            <person name="Abouelleil A."/>
            <person name="Alvarado L."/>
            <person name="Arachchi H.M."/>
            <person name="Berlin A.M."/>
            <person name="Chapman S.B."/>
            <person name="Dewar J."/>
            <person name="Goldberg J."/>
            <person name="Griggs A."/>
            <person name="Gujja S."/>
            <person name="Hansen M."/>
            <person name="Howarth C."/>
            <person name="Imamovic A."/>
            <person name="Larimer J."/>
            <person name="McCowan C."/>
            <person name="Murphy C."/>
            <person name="Neiman D."/>
            <person name="Pearson M."/>
            <person name="Priest M."/>
            <person name="Roberts A."/>
            <person name="Saif S."/>
            <person name="Shea T."/>
            <person name="Sisk P."/>
            <person name="Sykes S."/>
            <person name="Wortman J."/>
            <person name="Nusbaum C."/>
            <person name="Birren B."/>
        </authorList>
    </citation>
    <scope>NUCLEOTIDE SEQUENCE [LARGE SCALE GENOMIC DNA]</scope>
    <source>
        <strain evidence="2 3">CIP 81.8</strain>
    </source>
</reference>
<evidence type="ECO:0000313" key="2">
    <source>
        <dbReference type="EMBL" id="ENV99880.1"/>
    </source>
</evidence>
<organism evidence="2 3">
    <name type="scientific">Acinetobacter calcoaceticus DSM 30006 = CIP 81.8</name>
    <dbReference type="NCBI Taxonomy" id="981331"/>
    <lineage>
        <taxon>Bacteria</taxon>
        <taxon>Pseudomonadati</taxon>
        <taxon>Pseudomonadota</taxon>
        <taxon>Gammaproteobacteria</taxon>
        <taxon>Moraxellales</taxon>
        <taxon>Moraxellaceae</taxon>
        <taxon>Acinetobacter</taxon>
        <taxon>Acinetobacter calcoaceticus/baumannii complex</taxon>
    </lineage>
</organism>
<comment type="caution">
    <text evidence="2">The sequence shown here is derived from an EMBL/GenBank/DDBJ whole genome shotgun (WGS) entry which is preliminary data.</text>
</comment>
<protein>
    <submittedName>
        <fullName evidence="2">Uncharacterized protein</fullName>
    </submittedName>
</protein>
<feature type="signal peptide" evidence="1">
    <location>
        <begin position="1"/>
        <end position="27"/>
    </location>
</feature>
<gene>
    <name evidence="2" type="ORF">F936_02968</name>
</gene>
<sequence length="64" mass="6901">MTIRFASPLLNLTLGLALTGMSGMALAKPQKIDASTLTVIGYHEITDTKNAMIPEYAVTTQQFT</sequence>
<dbReference type="EMBL" id="APQI01000004">
    <property type="protein sequence ID" value="ENV99880.1"/>
    <property type="molecule type" value="Genomic_DNA"/>
</dbReference>
<evidence type="ECO:0000256" key="1">
    <source>
        <dbReference type="SAM" id="SignalP"/>
    </source>
</evidence>
<name>A0ABN0K8P0_ACICA</name>
<accession>A0ABN0K8P0</accession>
<keyword evidence="3" id="KW-1185">Reference proteome</keyword>
<dbReference type="Proteomes" id="UP000013024">
    <property type="component" value="Unassembled WGS sequence"/>
</dbReference>
<keyword evidence="1" id="KW-0732">Signal</keyword>
<proteinExistence type="predicted"/>